<protein>
    <submittedName>
        <fullName evidence="8">Gliding motility-associated ABC transporter permease subunit GldF</fullName>
    </submittedName>
</protein>
<evidence type="ECO:0000256" key="2">
    <source>
        <dbReference type="ARBA" id="ARBA00022475"/>
    </source>
</evidence>
<keyword evidence="2" id="KW-1003">Cell membrane</keyword>
<feature type="transmembrane region" description="Helical" evidence="6">
    <location>
        <begin position="219"/>
        <end position="237"/>
    </location>
</feature>
<dbReference type="GO" id="GO:0140359">
    <property type="term" value="F:ABC-type transporter activity"/>
    <property type="evidence" value="ECO:0007669"/>
    <property type="project" value="InterPro"/>
</dbReference>
<proteinExistence type="predicted"/>
<keyword evidence="4 6" id="KW-1133">Transmembrane helix</keyword>
<dbReference type="AlphaFoldDB" id="A0A7L7L8C8"/>
<feature type="transmembrane region" description="Helical" evidence="6">
    <location>
        <begin position="55"/>
        <end position="73"/>
    </location>
</feature>
<evidence type="ECO:0000256" key="3">
    <source>
        <dbReference type="ARBA" id="ARBA00022692"/>
    </source>
</evidence>
<evidence type="ECO:0000259" key="7">
    <source>
        <dbReference type="Pfam" id="PF12698"/>
    </source>
</evidence>
<dbReference type="PANTHER" id="PTHR30294">
    <property type="entry name" value="MEMBRANE COMPONENT OF ABC TRANSPORTER YHHJ-RELATED"/>
    <property type="match status" value="1"/>
</dbReference>
<feature type="transmembrane region" description="Helical" evidence="6">
    <location>
        <begin position="138"/>
        <end position="157"/>
    </location>
</feature>
<dbReference type="InterPro" id="IPR051449">
    <property type="entry name" value="ABC-2_transporter_component"/>
</dbReference>
<keyword evidence="9" id="KW-1185">Reference proteome</keyword>
<dbReference type="InterPro" id="IPR013525">
    <property type="entry name" value="ABC2_TM"/>
</dbReference>
<evidence type="ECO:0000256" key="5">
    <source>
        <dbReference type="ARBA" id="ARBA00023136"/>
    </source>
</evidence>
<gene>
    <name evidence="8" type="primary">gldF</name>
    <name evidence="8" type="ORF">HUW48_13560</name>
</gene>
<dbReference type="GO" id="GO:0005886">
    <property type="term" value="C:plasma membrane"/>
    <property type="evidence" value="ECO:0007669"/>
    <property type="project" value="UniProtKB-SubCell"/>
</dbReference>
<evidence type="ECO:0000256" key="1">
    <source>
        <dbReference type="ARBA" id="ARBA00004651"/>
    </source>
</evidence>
<dbReference type="NCBIfam" id="TIGR03518">
    <property type="entry name" value="ABC_perm_GldF"/>
    <property type="match status" value="1"/>
</dbReference>
<dbReference type="EMBL" id="CP055153">
    <property type="protein sequence ID" value="QMU29003.1"/>
    <property type="molecule type" value="Genomic_DNA"/>
</dbReference>
<feature type="transmembrane region" description="Helical" evidence="6">
    <location>
        <begin position="94"/>
        <end position="118"/>
    </location>
</feature>
<dbReference type="Pfam" id="PF12698">
    <property type="entry name" value="ABC2_membrane_3"/>
    <property type="match status" value="1"/>
</dbReference>
<dbReference type="KEGG" id="add:HUW48_13560"/>
<dbReference type="Proteomes" id="UP000514509">
    <property type="component" value="Chromosome"/>
</dbReference>
<sequence>MFAVLRKEINSFLNSMIAYIVIGVFLLATGLFMWVFPDSSVLDYGYADMYTLFNIAPWMFLFLIPAITMRTFAEEKKSGTIELLLTKPITDFDLILGKFLACLSLAVLALLPTLIYYYSVYTLGNPVGNIDSAAVAGSYLGMFFLAGIFTAIGVFASALTENQIVAFIVAVFFCFLVYAGFDSLATIDVWGTTSYLISQLGVSFHYNTLSKGLIDSRDVLYFVSVAALFLLATKLIMESWKW</sequence>
<evidence type="ECO:0000256" key="4">
    <source>
        <dbReference type="ARBA" id="ARBA00022989"/>
    </source>
</evidence>
<reference evidence="8 9" key="1">
    <citation type="submission" date="2020-08" db="EMBL/GenBank/DDBJ databases">
        <title>Adhaeribacter dokdonensis sp. nov., isolated from the rhizosphere of Elymus tsukushiensis, a plant native to the Dokdo Islands, Republic of Korea.</title>
        <authorList>
            <person name="Ghim S.Y."/>
        </authorList>
    </citation>
    <scope>NUCLEOTIDE SEQUENCE [LARGE SCALE GENOMIC DNA]</scope>
    <source>
        <strain evidence="8 9">KUDC8001</strain>
    </source>
</reference>
<dbReference type="RefSeq" id="WP_182416183.1">
    <property type="nucleotide sequence ID" value="NZ_CP055153.1"/>
</dbReference>
<feature type="domain" description="ABC-2 type transporter transmembrane" evidence="7">
    <location>
        <begin position="50"/>
        <end position="179"/>
    </location>
</feature>
<dbReference type="InterPro" id="IPR019860">
    <property type="entry name" value="Motility-assoc_ABC_perm_GldF"/>
</dbReference>
<evidence type="ECO:0000313" key="9">
    <source>
        <dbReference type="Proteomes" id="UP000514509"/>
    </source>
</evidence>
<feature type="transmembrane region" description="Helical" evidence="6">
    <location>
        <begin position="164"/>
        <end position="181"/>
    </location>
</feature>
<accession>A0A7L7L8C8</accession>
<feature type="transmembrane region" description="Helical" evidence="6">
    <location>
        <begin position="12"/>
        <end position="35"/>
    </location>
</feature>
<name>A0A7L7L8C8_9BACT</name>
<keyword evidence="3 6" id="KW-0812">Transmembrane</keyword>
<evidence type="ECO:0000256" key="6">
    <source>
        <dbReference type="SAM" id="Phobius"/>
    </source>
</evidence>
<comment type="subcellular location">
    <subcellularLocation>
        <location evidence="1">Cell membrane</location>
        <topology evidence="1">Multi-pass membrane protein</topology>
    </subcellularLocation>
</comment>
<keyword evidence="5 6" id="KW-0472">Membrane</keyword>
<organism evidence="8 9">
    <name type="scientific">Adhaeribacter radiodurans</name>
    <dbReference type="NCBI Taxonomy" id="2745197"/>
    <lineage>
        <taxon>Bacteria</taxon>
        <taxon>Pseudomonadati</taxon>
        <taxon>Bacteroidota</taxon>
        <taxon>Cytophagia</taxon>
        <taxon>Cytophagales</taxon>
        <taxon>Hymenobacteraceae</taxon>
        <taxon>Adhaeribacter</taxon>
    </lineage>
</organism>
<dbReference type="PANTHER" id="PTHR30294:SF29">
    <property type="entry name" value="MULTIDRUG ABC TRANSPORTER PERMEASE YBHS-RELATED"/>
    <property type="match status" value="1"/>
</dbReference>
<evidence type="ECO:0000313" key="8">
    <source>
        <dbReference type="EMBL" id="QMU29003.1"/>
    </source>
</evidence>